<dbReference type="Proteomes" id="UP000007029">
    <property type="component" value="Chromosome"/>
</dbReference>
<keyword evidence="3" id="KW-1185">Reference proteome</keyword>
<dbReference type="OrthoDB" id="7874312at2"/>
<feature type="transmembrane region" description="Helical" evidence="1">
    <location>
        <begin position="96"/>
        <end position="120"/>
    </location>
</feature>
<dbReference type="HOGENOM" id="CLU_140218_1_0_5"/>
<reference evidence="2 3" key="1">
    <citation type="journal article" date="2007" name="J. Bacteriol.">
        <title>The complete genome sequence of Roseobacter denitrificans reveals a mixotrophic rather than photosynthetic metabolism.</title>
        <authorList>
            <person name="Swingley W.D."/>
            <person name="Sadekar S."/>
            <person name="Mastrian S.D."/>
            <person name="Matthies H.J."/>
            <person name="Hao J."/>
            <person name="Ramos H."/>
            <person name="Acharya C.R."/>
            <person name="Conrad A.L."/>
            <person name="Taylor H.L."/>
            <person name="Dejesa L.C."/>
            <person name="Shah M.K."/>
            <person name="O'huallachain M.E."/>
            <person name="Lince M.T."/>
            <person name="Blankenship R.E."/>
            <person name="Beatty J.T."/>
            <person name="Touchman J.W."/>
        </authorList>
    </citation>
    <scope>NUCLEOTIDE SEQUENCE [LARGE SCALE GENOMIC DNA]</scope>
    <source>
        <strain evidence="3">ATCC 33942 / OCh 114</strain>
    </source>
</reference>
<proteinExistence type="predicted"/>
<dbReference type="KEGG" id="rde:RD1_3488"/>
<gene>
    <name evidence="2" type="ordered locus">RD1_3488</name>
</gene>
<dbReference type="RefSeq" id="WP_011569585.1">
    <property type="nucleotide sequence ID" value="NC_008209.1"/>
</dbReference>
<evidence type="ECO:0000256" key="1">
    <source>
        <dbReference type="SAM" id="Phobius"/>
    </source>
</evidence>
<evidence type="ECO:0000313" key="2">
    <source>
        <dbReference type="EMBL" id="ABG32972.1"/>
    </source>
</evidence>
<dbReference type="STRING" id="375451.RD1_3488"/>
<dbReference type="eggNOG" id="ENOG5032ZNG">
    <property type="taxonomic scope" value="Bacteria"/>
</dbReference>
<keyword evidence="1" id="KW-0472">Membrane</keyword>
<dbReference type="AlphaFoldDB" id="Q162X1"/>
<keyword evidence="1" id="KW-1133">Transmembrane helix</keyword>
<accession>Q162X1</accession>
<keyword evidence="1" id="KW-0812">Transmembrane</keyword>
<organism evidence="2 3">
    <name type="scientific">Roseobacter denitrificans (strain ATCC 33942 / OCh 114)</name>
    <name type="common">Erythrobacter sp. (strain OCh 114)</name>
    <name type="synonym">Roseobacter denitrificans</name>
    <dbReference type="NCBI Taxonomy" id="375451"/>
    <lineage>
        <taxon>Bacteria</taxon>
        <taxon>Pseudomonadati</taxon>
        <taxon>Pseudomonadota</taxon>
        <taxon>Alphaproteobacteria</taxon>
        <taxon>Rhodobacterales</taxon>
        <taxon>Roseobacteraceae</taxon>
        <taxon>Roseobacter</taxon>
    </lineage>
</organism>
<evidence type="ECO:0000313" key="3">
    <source>
        <dbReference type="Proteomes" id="UP000007029"/>
    </source>
</evidence>
<name>Q162X1_ROSDO</name>
<dbReference type="EMBL" id="CP000362">
    <property type="protein sequence ID" value="ABG32972.1"/>
    <property type="molecule type" value="Genomic_DNA"/>
</dbReference>
<protein>
    <submittedName>
        <fullName evidence="2">Uncharacterized protein</fullName>
    </submittedName>
</protein>
<sequence length="124" mass="13814">MQESEKITAKVTALRDLFRVHMGIKAPTLAKAAYRARRQLPQGLRAKAAMLVEAETMALNPKLARRLDMAALDSAYMELAEHLEALDLADARWGRLVNMIAGVVLNLLIFGGLTLLFLWWQGLV</sequence>